<feature type="region of interest" description="Disordered" evidence="1">
    <location>
        <begin position="25"/>
        <end position="153"/>
    </location>
</feature>
<comment type="caution">
    <text evidence="2">The sequence shown here is derived from an EMBL/GenBank/DDBJ whole genome shotgun (WGS) entry which is preliminary data.</text>
</comment>
<evidence type="ECO:0000256" key="1">
    <source>
        <dbReference type="SAM" id="MobiDB-lite"/>
    </source>
</evidence>
<evidence type="ECO:0000313" key="3">
    <source>
        <dbReference type="Proteomes" id="UP000314294"/>
    </source>
</evidence>
<feature type="compositionally biased region" description="Basic and acidic residues" evidence="1">
    <location>
        <begin position="30"/>
        <end position="42"/>
    </location>
</feature>
<reference evidence="2 3" key="1">
    <citation type="submission" date="2019-03" db="EMBL/GenBank/DDBJ databases">
        <title>First draft genome of Liparis tanakae, snailfish: a comprehensive survey of snailfish specific genes.</title>
        <authorList>
            <person name="Kim W."/>
            <person name="Song I."/>
            <person name="Jeong J.-H."/>
            <person name="Kim D."/>
            <person name="Kim S."/>
            <person name="Ryu S."/>
            <person name="Song J.Y."/>
            <person name="Lee S.K."/>
        </authorList>
    </citation>
    <scope>NUCLEOTIDE SEQUENCE [LARGE SCALE GENOMIC DNA]</scope>
    <source>
        <tissue evidence="2">Muscle</tissue>
    </source>
</reference>
<proteinExistence type="predicted"/>
<sequence>MEDVRPQGQSPLPVLVYLIGQAVSHQGLNRHTDRPRGDKDKGTGSPRSAAAPRPHEIETSREYEQTRCEDENMEADRNKRGAGGEGERQRGKGRRRERRGSPSAEEIGLAWGPEAFQLTGRHDLSLRPPRSRCAGAPMPGSPSDTQSDAAVASPPCLSPAASASFGGKAGQRFGARVKESVASPWRRRCSKAILICAHSHQCHSALLVSLEEHQGALCGTAVTNSNRYHFKIIGPAHCVWLKSVAGATLAMGMSAKILLISPMTCDHHLQDKTGADLSFSSPWLPSDSDVILQRQKYLVIPKGGGGGDRGDRGGGGGDALTQSFWDGALYGSVVFSLPSRPGGADKMMEGKRDKEKKSFLCRFPSVRLIWAQLILL</sequence>
<feature type="compositionally biased region" description="Basic and acidic residues" evidence="1">
    <location>
        <begin position="53"/>
        <end position="79"/>
    </location>
</feature>
<protein>
    <submittedName>
        <fullName evidence="2">Uncharacterized protein</fullName>
    </submittedName>
</protein>
<organism evidence="2 3">
    <name type="scientific">Liparis tanakae</name>
    <name type="common">Tanaka's snailfish</name>
    <dbReference type="NCBI Taxonomy" id="230148"/>
    <lineage>
        <taxon>Eukaryota</taxon>
        <taxon>Metazoa</taxon>
        <taxon>Chordata</taxon>
        <taxon>Craniata</taxon>
        <taxon>Vertebrata</taxon>
        <taxon>Euteleostomi</taxon>
        <taxon>Actinopterygii</taxon>
        <taxon>Neopterygii</taxon>
        <taxon>Teleostei</taxon>
        <taxon>Neoteleostei</taxon>
        <taxon>Acanthomorphata</taxon>
        <taxon>Eupercaria</taxon>
        <taxon>Perciformes</taxon>
        <taxon>Cottioidei</taxon>
        <taxon>Cottales</taxon>
        <taxon>Liparidae</taxon>
        <taxon>Liparis</taxon>
    </lineage>
</organism>
<evidence type="ECO:0000313" key="2">
    <source>
        <dbReference type="EMBL" id="TNN81172.1"/>
    </source>
</evidence>
<gene>
    <name evidence="2" type="ORF">EYF80_008506</name>
</gene>
<dbReference type="AlphaFoldDB" id="A0A4Z2IV72"/>
<keyword evidence="3" id="KW-1185">Reference proteome</keyword>
<accession>A0A4Z2IV72</accession>
<dbReference type="Proteomes" id="UP000314294">
    <property type="component" value="Unassembled WGS sequence"/>
</dbReference>
<name>A0A4Z2IV72_9TELE</name>
<dbReference type="EMBL" id="SRLO01000048">
    <property type="protein sequence ID" value="TNN81172.1"/>
    <property type="molecule type" value="Genomic_DNA"/>
</dbReference>